<accession>A0A4R6QN59</accession>
<dbReference type="AlphaFoldDB" id="A0A4R6QN59"/>
<proteinExistence type="predicted"/>
<dbReference type="PANTHER" id="PTHR43792:SF1">
    <property type="entry name" value="N-ACETYLTRANSFERASE DOMAIN-CONTAINING PROTEIN"/>
    <property type="match status" value="1"/>
</dbReference>
<dbReference type="PANTHER" id="PTHR43792">
    <property type="entry name" value="GNAT FAMILY, PUTATIVE (AFU_ORTHOLOGUE AFUA_3G00765)-RELATED-RELATED"/>
    <property type="match status" value="1"/>
</dbReference>
<reference evidence="2 3" key="1">
    <citation type="submission" date="2019-03" db="EMBL/GenBank/DDBJ databases">
        <title>Genomic Encyclopedia of Type Strains, Phase IV (KMG-IV): sequencing the most valuable type-strain genomes for metagenomic binning, comparative biology and taxonomic classification.</title>
        <authorList>
            <person name="Goeker M."/>
        </authorList>
    </citation>
    <scope>NUCLEOTIDE SEQUENCE [LARGE SCALE GENOMIC DNA]</scope>
    <source>
        <strain evidence="2 3">DSM 16998</strain>
    </source>
</reference>
<feature type="domain" description="N-acetyltransferase" evidence="1">
    <location>
        <begin position="9"/>
        <end position="170"/>
    </location>
</feature>
<dbReference type="InterPro" id="IPR016181">
    <property type="entry name" value="Acyl_CoA_acyltransferase"/>
</dbReference>
<dbReference type="Gene3D" id="3.40.630.30">
    <property type="match status" value="1"/>
</dbReference>
<evidence type="ECO:0000313" key="2">
    <source>
        <dbReference type="EMBL" id="TDP63891.1"/>
    </source>
</evidence>
<comment type="caution">
    <text evidence="2">The sequence shown here is derived from an EMBL/GenBank/DDBJ whole genome shotgun (WGS) entry which is preliminary data.</text>
</comment>
<evidence type="ECO:0000259" key="1">
    <source>
        <dbReference type="PROSITE" id="PS51186"/>
    </source>
</evidence>
<dbReference type="PROSITE" id="PS51186">
    <property type="entry name" value="GNAT"/>
    <property type="match status" value="1"/>
</dbReference>
<dbReference type="InterPro" id="IPR000182">
    <property type="entry name" value="GNAT_dom"/>
</dbReference>
<keyword evidence="2" id="KW-0808">Transferase</keyword>
<keyword evidence="3" id="KW-1185">Reference proteome</keyword>
<dbReference type="RefSeq" id="WP_133701753.1">
    <property type="nucleotide sequence ID" value="NZ_SNXS01000004.1"/>
</dbReference>
<name>A0A4R6QN59_9BURK</name>
<evidence type="ECO:0000313" key="3">
    <source>
        <dbReference type="Proteomes" id="UP000295361"/>
    </source>
</evidence>
<organism evidence="2 3">
    <name type="scientific">Roseateles toxinivorans</name>
    <dbReference type="NCBI Taxonomy" id="270368"/>
    <lineage>
        <taxon>Bacteria</taxon>
        <taxon>Pseudomonadati</taxon>
        <taxon>Pseudomonadota</taxon>
        <taxon>Betaproteobacteria</taxon>
        <taxon>Burkholderiales</taxon>
        <taxon>Sphaerotilaceae</taxon>
        <taxon>Roseateles</taxon>
    </lineage>
</organism>
<protein>
    <submittedName>
        <fullName evidence="2">RimJ/RimL family protein N-acetyltransferase</fullName>
    </submittedName>
</protein>
<dbReference type="OrthoDB" id="9801656at2"/>
<dbReference type="InterPro" id="IPR051531">
    <property type="entry name" value="N-acetyltransferase"/>
</dbReference>
<dbReference type="GO" id="GO:0016747">
    <property type="term" value="F:acyltransferase activity, transferring groups other than amino-acyl groups"/>
    <property type="evidence" value="ECO:0007669"/>
    <property type="project" value="InterPro"/>
</dbReference>
<dbReference type="SUPFAM" id="SSF55729">
    <property type="entry name" value="Acyl-CoA N-acyltransferases (Nat)"/>
    <property type="match status" value="1"/>
</dbReference>
<dbReference type="Proteomes" id="UP000295361">
    <property type="component" value="Unassembled WGS sequence"/>
</dbReference>
<dbReference type="Pfam" id="PF13302">
    <property type="entry name" value="Acetyltransf_3"/>
    <property type="match status" value="1"/>
</dbReference>
<gene>
    <name evidence="2" type="ORF">DES47_104173</name>
</gene>
<dbReference type="InParanoid" id="A0A4R6QN59"/>
<sequence>MTILTTPRLRLEPITDRHLHGLHAVNGDAEVMRYITGKAETLEETQAMVDRVKARWAEWGFSWWAFVELSSGEVIGTGCIQYLARDMANPLEIGWRLRHDRQGQGYASEAARAMAAFAFEAVQTPLLLAVCDPANTASSRVMERLGMRYRGLERWYDSDCATYEMTRDAWSARQA</sequence>
<dbReference type="EMBL" id="SNXS01000004">
    <property type="protein sequence ID" value="TDP63891.1"/>
    <property type="molecule type" value="Genomic_DNA"/>
</dbReference>